<feature type="region of interest" description="Disordered" evidence="1">
    <location>
        <begin position="77"/>
        <end position="115"/>
    </location>
</feature>
<gene>
    <name evidence="2" type="ORF">MAPG_07405</name>
</gene>
<evidence type="ECO:0000313" key="3">
    <source>
        <dbReference type="EnsemblFungi" id="MAPG_07405T0"/>
    </source>
</evidence>
<dbReference type="EMBL" id="GL876971">
    <property type="protein sequence ID" value="KLU88420.1"/>
    <property type="molecule type" value="Genomic_DNA"/>
</dbReference>
<reference evidence="4" key="2">
    <citation type="submission" date="2010-05" db="EMBL/GenBank/DDBJ databases">
        <title>The genome sequence of Magnaporthe poae strain ATCC 64411.</title>
        <authorList>
            <person name="Ma L.-J."/>
            <person name="Dead R."/>
            <person name="Young S."/>
            <person name="Zeng Q."/>
            <person name="Koehrsen M."/>
            <person name="Alvarado L."/>
            <person name="Berlin A."/>
            <person name="Chapman S.B."/>
            <person name="Chen Z."/>
            <person name="Freedman E."/>
            <person name="Gellesch M."/>
            <person name="Goldberg J."/>
            <person name="Griggs A."/>
            <person name="Gujja S."/>
            <person name="Heilman E.R."/>
            <person name="Heiman D."/>
            <person name="Hepburn T."/>
            <person name="Howarth C."/>
            <person name="Jen D."/>
            <person name="Larson L."/>
            <person name="Mehta T."/>
            <person name="Neiman D."/>
            <person name="Pearson M."/>
            <person name="Roberts A."/>
            <person name="Saif S."/>
            <person name="Shea T."/>
            <person name="Shenoy N."/>
            <person name="Sisk P."/>
            <person name="Stolte C."/>
            <person name="Sykes S."/>
            <person name="Walk T."/>
            <person name="White J."/>
            <person name="Yandava C."/>
            <person name="Haas B."/>
            <person name="Nusbaum C."/>
            <person name="Birren B."/>
        </authorList>
    </citation>
    <scope>NUCLEOTIDE SEQUENCE [LARGE SCALE GENOMIC DNA]</scope>
    <source>
        <strain evidence="4">ATCC 64411 / 73-15</strain>
    </source>
</reference>
<dbReference type="EnsemblFungi" id="MAPG_07405T0">
    <property type="protein sequence ID" value="MAPG_07405T0"/>
    <property type="gene ID" value="MAPG_07405"/>
</dbReference>
<reference evidence="3" key="4">
    <citation type="journal article" date="2015" name="G3 (Bethesda)">
        <title>Genome sequences of three phytopathogenic species of the Magnaporthaceae family of fungi.</title>
        <authorList>
            <person name="Okagaki L.H."/>
            <person name="Nunes C.C."/>
            <person name="Sailsbery J."/>
            <person name="Clay B."/>
            <person name="Brown D."/>
            <person name="John T."/>
            <person name="Oh Y."/>
            <person name="Young N."/>
            <person name="Fitzgerald M."/>
            <person name="Haas B.J."/>
            <person name="Zeng Q."/>
            <person name="Young S."/>
            <person name="Adiconis X."/>
            <person name="Fan L."/>
            <person name="Levin J.Z."/>
            <person name="Mitchell T.K."/>
            <person name="Okubara P.A."/>
            <person name="Farman M.L."/>
            <person name="Kohn L.M."/>
            <person name="Birren B."/>
            <person name="Ma L.-J."/>
            <person name="Dean R.A."/>
        </authorList>
    </citation>
    <scope>NUCLEOTIDE SEQUENCE</scope>
    <source>
        <strain evidence="3">ATCC 64411 / 73-15</strain>
    </source>
</reference>
<evidence type="ECO:0000256" key="1">
    <source>
        <dbReference type="SAM" id="MobiDB-lite"/>
    </source>
</evidence>
<feature type="compositionally biased region" description="Polar residues" evidence="1">
    <location>
        <begin position="106"/>
        <end position="115"/>
    </location>
</feature>
<dbReference type="Proteomes" id="UP000011715">
    <property type="component" value="Unassembled WGS sequence"/>
</dbReference>
<proteinExistence type="predicted"/>
<evidence type="ECO:0000313" key="2">
    <source>
        <dbReference type="EMBL" id="KLU88420.1"/>
    </source>
</evidence>
<reference evidence="2" key="3">
    <citation type="submission" date="2011-03" db="EMBL/GenBank/DDBJ databases">
        <title>Annotation of Magnaporthe poae ATCC 64411.</title>
        <authorList>
            <person name="Ma L.-J."/>
            <person name="Dead R."/>
            <person name="Young S.K."/>
            <person name="Zeng Q."/>
            <person name="Gargeya S."/>
            <person name="Fitzgerald M."/>
            <person name="Haas B."/>
            <person name="Abouelleil A."/>
            <person name="Alvarado L."/>
            <person name="Arachchi H.M."/>
            <person name="Berlin A."/>
            <person name="Brown A."/>
            <person name="Chapman S.B."/>
            <person name="Chen Z."/>
            <person name="Dunbar C."/>
            <person name="Freedman E."/>
            <person name="Gearin G."/>
            <person name="Gellesch M."/>
            <person name="Goldberg J."/>
            <person name="Griggs A."/>
            <person name="Gujja S."/>
            <person name="Heiman D."/>
            <person name="Howarth C."/>
            <person name="Larson L."/>
            <person name="Lui A."/>
            <person name="MacDonald P.J.P."/>
            <person name="Mehta T."/>
            <person name="Montmayeur A."/>
            <person name="Murphy C."/>
            <person name="Neiman D."/>
            <person name="Pearson M."/>
            <person name="Priest M."/>
            <person name="Roberts A."/>
            <person name="Saif S."/>
            <person name="Shea T."/>
            <person name="Shenoy N."/>
            <person name="Sisk P."/>
            <person name="Stolte C."/>
            <person name="Sykes S."/>
            <person name="Yandava C."/>
            <person name="Wortman J."/>
            <person name="Nusbaum C."/>
            <person name="Birren B."/>
        </authorList>
    </citation>
    <scope>NUCLEOTIDE SEQUENCE</scope>
    <source>
        <strain evidence="2">ATCC 64411</strain>
    </source>
</reference>
<reference evidence="2" key="1">
    <citation type="submission" date="2010-05" db="EMBL/GenBank/DDBJ databases">
        <title>The Genome Sequence of Magnaporthe poae strain ATCC 64411.</title>
        <authorList>
            <consortium name="The Broad Institute Genome Sequencing Platform"/>
            <consortium name="Broad Institute Genome Sequencing Center for Infectious Disease"/>
            <person name="Ma L.-J."/>
            <person name="Dead R."/>
            <person name="Young S."/>
            <person name="Zeng Q."/>
            <person name="Koehrsen M."/>
            <person name="Alvarado L."/>
            <person name="Berlin A."/>
            <person name="Chapman S.B."/>
            <person name="Chen Z."/>
            <person name="Freedman E."/>
            <person name="Gellesch M."/>
            <person name="Goldberg J."/>
            <person name="Griggs A."/>
            <person name="Gujja S."/>
            <person name="Heilman E.R."/>
            <person name="Heiman D."/>
            <person name="Hepburn T."/>
            <person name="Howarth C."/>
            <person name="Jen D."/>
            <person name="Larson L."/>
            <person name="Mehta T."/>
            <person name="Neiman D."/>
            <person name="Pearson M."/>
            <person name="Roberts A."/>
            <person name="Saif S."/>
            <person name="Shea T."/>
            <person name="Shenoy N."/>
            <person name="Sisk P."/>
            <person name="Stolte C."/>
            <person name="Sykes S."/>
            <person name="Walk T."/>
            <person name="White J."/>
            <person name="Yandava C."/>
            <person name="Haas B."/>
            <person name="Nusbaum C."/>
            <person name="Birren B."/>
        </authorList>
    </citation>
    <scope>NUCLEOTIDE SEQUENCE</scope>
    <source>
        <strain evidence="2">ATCC 64411</strain>
    </source>
</reference>
<name>A0A0C4E4K8_MAGP6</name>
<organism evidence="3 4">
    <name type="scientific">Magnaporthiopsis poae (strain ATCC 64411 / 73-15)</name>
    <name type="common">Kentucky bluegrass fungus</name>
    <name type="synonym">Magnaporthe poae</name>
    <dbReference type="NCBI Taxonomy" id="644358"/>
    <lineage>
        <taxon>Eukaryota</taxon>
        <taxon>Fungi</taxon>
        <taxon>Dikarya</taxon>
        <taxon>Ascomycota</taxon>
        <taxon>Pezizomycotina</taxon>
        <taxon>Sordariomycetes</taxon>
        <taxon>Sordariomycetidae</taxon>
        <taxon>Magnaporthales</taxon>
        <taxon>Magnaporthaceae</taxon>
        <taxon>Magnaporthiopsis</taxon>
    </lineage>
</organism>
<keyword evidence="4" id="KW-1185">Reference proteome</keyword>
<dbReference type="VEuPathDB" id="FungiDB:MAPG_07405"/>
<dbReference type="AlphaFoldDB" id="A0A0C4E4K8"/>
<dbReference type="EMBL" id="ADBL01001787">
    <property type="status" value="NOT_ANNOTATED_CDS"/>
    <property type="molecule type" value="Genomic_DNA"/>
</dbReference>
<accession>A0A0C4E4K8</accession>
<evidence type="ECO:0000313" key="4">
    <source>
        <dbReference type="Proteomes" id="UP000011715"/>
    </source>
</evidence>
<reference evidence="3" key="5">
    <citation type="submission" date="2015-06" db="UniProtKB">
        <authorList>
            <consortium name="EnsemblFungi"/>
        </authorList>
    </citation>
    <scope>IDENTIFICATION</scope>
    <source>
        <strain evidence="3">ATCC 64411</strain>
    </source>
</reference>
<protein>
    <submittedName>
        <fullName evidence="2 3">Uncharacterized protein</fullName>
    </submittedName>
</protein>
<sequence length="142" mass="14783">MKIERGHLPSRPSFVALASGLPSYGISRVRQRYKYTLGVPTVSAAPTGVGSYSQTLEVPDSMCAWVSGLVGSSPGWRGKRGINTSRPDESSTGHGIEASKTLARASPSTLSANVEQGSRMTGGYWGPVAGRPCGAASAHQGY</sequence>